<evidence type="ECO:0000259" key="1">
    <source>
        <dbReference type="PROSITE" id="PS50943"/>
    </source>
</evidence>
<dbReference type="RefSeq" id="WP_193122801.1">
    <property type="nucleotide sequence ID" value="NZ_JADBGI010000013.1"/>
</dbReference>
<dbReference type="InterPro" id="IPR001387">
    <property type="entry name" value="Cro/C1-type_HTH"/>
</dbReference>
<dbReference type="Pfam" id="PF13560">
    <property type="entry name" value="HTH_31"/>
    <property type="match status" value="1"/>
</dbReference>
<name>A0ABR9P8L1_9ACTN</name>
<gene>
    <name evidence="2" type="ORF">IDM40_15985</name>
</gene>
<protein>
    <submittedName>
        <fullName evidence="2">Helix-turn-helix transcriptional regulator</fullName>
    </submittedName>
</protein>
<dbReference type="EMBL" id="JADBGI010000013">
    <property type="protein sequence ID" value="MBE3000189.1"/>
    <property type="molecule type" value="Genomic_DNA"/>
</dbReference>
<evidence type="ECO:0000313" key="3">
    <source>
        <dbReference type="Proteomes" id="UP000806528"/>
    </source>
</evidence>
<dbReference type="SUPFAM" id="SSF47413">
    <property type="entry name" value="lambda repressor-like DNA-binding domains"/>
    <property type="match status" value="1"/>
</dbReference>
<sequence length="404" mass="44277">MAEDISIGDTLRDLRAERDLTQEGLAEAARLHVNTVRKIEQGGTGSMETYHRLARVLGTTTGRLVAGQPARRQNHGDDNKVSLLDMRRAITPPVGLDGHAALPDEEPDLADLRGAAESFARSYHSDRYRDMATLVPRLVTSAHAAVNHYAHTPQQADAHRVRSEILQLAGRYLTQVRAYDLAQTALTDAVRDAATGEDRLNAAASIIGQAWVLLRQGRLDEAQELAAGTADQVEPRMSRASGEELAAWGWLLLRASAAAARNNRPDEAREAITLARTAGVALGGEVTHRLRGWVSFGPTTVELKAIENEAIADRPDRVLSMSKPLTQGSSTSDNWNRHMLDVAKAHARMRHDQEATHVLSGLVRASPQWLSHQRLAADTFAEVRARRKRALTSEQRKLAALFAE</sequence>
<dbReference type="Gene3D" id="1.10.260.40">
    <property type="entry name" value="lambda repressor-like DNA-binding domains"/>
    <property type="match status" value="1"/>
</dbReference>
<proteinExistence type="predicted"/>
<keyword evidence="3" id="KW-1185">Reference proteome</keyword>
<dbReference type="Proteomes" id="UP000806528">
    <property type="component" value="Unassembled WGS sequence"/>
</dbReference>
<evidence type="ECO:0000313" key="2">
    <source>
        <dbReference type="EMBL" id="MBE3000189.1"/>
    </source>
</evidence>
<feature type="domain" description="HTH cro/C1-type" evidence="1">
    <location>
        <begin position="11"/>
        <end position="64"/>
    </location>
</feature>
<organism evidence="2 3">
    <name type="scientific">Nocardiopsis coralli</name>
    <dbReference type="NCBI Taxonomy" id="2772213"/>
    <lineage>
        <taxon>Bacteria</taxon>
        <taxon>Bacillati</taxon>
        <taxon>Actinomycetota</taxon>
        <taxon>Actinomycetes</taxon>
        <taxon>Streptosporangiales</taxon>
        <taxon>Nocardiopsidaceae</taxon>
        <taxon>Nocardiopsis</taxon>
    </lineage>
</organism>
<dbReference type="SUPFAM" id="SSF48452">
    <property type="entry name" value="TPR-like"/>
    <property type="match status" value="1"/>
</dbReference>
<reference evidence="2 3" key="1">
    <citation type="submission" date="2020-09" db="EMBL/GenBank/DDBJ databases">
        <title>Diversity and distribution of actinomycetes associated with coral in the coast of Hainan.</title>
        <authorList>
            <person name="Li F."/>
        </authorList>
    </citation>
    <scope>NUCLEOTIDE SEQUENCE [LARGE SCALE GENOMIC DNA]</scope>
    <source>
        <strain evidence="2 3">HNM0947</strain>
    </source>
</reference>
<comment type="caution">
    <text evidence="2">The sequence shown here is derived from an EMBL/GenBank/DDBJ whole genome shotgun (WGS) entry which is preliminary data.</text>
</comment>
<dbReference type="SMART" id="SM00530">
    <property type="entry name" value="HTH_XRE"/>
    <property type="match status" value="1"/>
</dbReference>
<dbReference type="PROSITE" id="PS50943">
    <property type="entry name" value="HTH_CROC1"/>
    <property type="match status" value="1"/>
</dbReference>
<dbReference type="CDD" id="cd00093">
    <property type="entry name" value="HTH_XRE"/>
    <property type="match status" value="1"/>
</dbReference>
<accession>A0ABR9P8L1</accession>
<dbReference type="InterPro" id="IPR011990">
    <property type="entry name" value="TPR-like_helical_dom_sf"/>
</dbReference>
<dbReference type="InterPro" id="IPR010982">
    <property type="entry name" value="Lambda_DNA-bd_dom_sf"/>
</dbReference>